<name>S3DJG8_GLAL2</name>
<feature type="compositionally biased region" description="Polar residues" evidence="1">
    <location>
        <begin position="40"/>
        <end position="56"/>
    </location>
</feature>
<dbReference type="HOGENOM" id="CLU_028974_0_0_1"/>
<dbReference type="OMA" id="CEANICH"/>
<evidence type="ECO:0000256" key="1">
    <source>
        <dbReference type="SAM" id="MobiDB-lite"/>
    </source>
</evidence>
<dbReference type="AlphaFoldDB" id="S3DJG8"/>
<gene>
    <name evidence="2" type="ORF">GLAREA_02611</name>
</gene>
<evidence type="ECO:0000313" key="2">
    <source>
        <dbReference type="EMBL" id="EPE26698.1"/>
    </source>
</evidence>
<dbReference type="EMBL" id="KE145370">
    <property type="protein sequence ID" value="EPE26698.1"/>
    <property type="molecule type" value="Genomic_DNA"/>
</dbReference>
<organism evidence="2 3">
    <name type="scientific">Glarea lozoyensis (strain ATCC 20868 / MF5171)</name>
    <dbReference type="NCBI Taxonomy" id="1116229"/>
    <lineage>
        <taxon>Eukaryota</taxon>
        <taxon>Fungi</taxon>
        <taxon>Dikarya</taxon>
        <taxon>Ascomycota</taxon>
        <taxon>Pezizomycotina</taxon>
        <taxon>Leotiomycetes</taxon>
        <taxon>Helotiales</taxon>
        <taxon>Helotiaceae</taxon>
        <taxon>Glarea</taxon>
    </lineage>
</organism>
<dbReference type="Proteomes" id="UP000016922">
    <property type="component" value="Unassembled WGS sequence"/>
</dbReference>
<dbReference type="eggNOG" id="ENOG502SIM1">
    <property type="taxonomic scope" value="Eukaryota"/>
</dbReference>
<proteinExistence type="predicted"/>
<dbReference type="GeneID" id="19461668"/>
<sequence length="504" mass="56441">MATILFLWHSIHSFRTPRLYNTHEPPRLSLAVNHQEGHESSQTFLAASSSGTNQPTADVVDENNYLEEQPMKLPSRISELASCPRAPNLYTNHLRLPNALYNISMNPRAGTDDETRIFWNPTIIALPSWAKNQYIVVSMVTPDRDPLRRNVICEANICQSNSNSSQATLRKACSGEEVLSSRFKTTLCCESPPRELIVPATPASACEGKEQIFADIPGFHDPRLFYSARGEPILMISSHVFSSSPKRLGAGPLVSYPTITELTRNPESSRESYEKNWVMFSTSPSTSYIQYELNSTIRTIAKLIGGGLTTSNITSPLEESCLSDPTPEELSSGKYTLMTTWHQATPSLKLILCSRSNLSCHDEPEITVFITVIHRKVFDIFQLPARYERFMVIWSATPPFNVLAVSKHPLLFANETVHGWTAEESWDDVPNVEPENRKHWARFTYTTTIGYVWGSDNGDIRNMGVGYLDDEVLLSVGVEDEGQVYGTVVVSDLLRCLRICPGFL</sequence>
<feature type="region of interest" description="Disordered" evidence="1">
    <location>
        <begin position="33"/>
        <end position="56"/>
    </location>
</feature>
<dbReference type="OrthoDB" id="10262656at2759"/>
<dbReference type="KEGG" id="glz:GLAREA_02611"/>
<evidence type="ECO:0000313" key="3">
    <source>
        <dbReference type="Proteomes" id="UP000016922"/>
    </source>
</evidence>
<accession>S3DJG8</accession>
<reference evidence="2 3" key="1">
    <citation type="journal article" date="2013" name="BMC Genomics">
        <title>Genomics-driven discovery of the pneumocandin biosynthetic gene cluster in the fungus Glarea lozoyensis.</title>
        <authorList>
            <person name="Chen L."/>
            <person name="Yue Q."/>
            <person name="Zhang X."/>
            <person name="Xiang M."/>
            <person name="Wang C."/>
            <person name="Li S."/>
            <person name="Che Y."/>
            <person name="Ortiz-Lopez F.J."/>
            <person name="Bills G.F."/>
            <person name="Liu X."/>
            <person name="An Z."/>
        </authorList>
    </citation>
    <scope>NUCLEOTIDE SEQUENCE [LARGE SCALE GENOMIC DNA]</scope>
    <source>
        <strain evidence="3">ATCC 20868 / MF5171</strain>
    </source>
</reference>
<keyword evidence="3" id="KW-1185">Reference proteome</keyword>
<protein>
    <submittedName>
        <fullName evidence="2">Uncharacterized protein</fullName>
    </submittedName>
</protein>
<dbReference type="RefSeq" id="XP_008085888.1">
    <property type="nucleotide sequence ID" value="XM_008087697.1"/>
</dbReference>